<name>A0A917A7L8_9RHOB</name>
<keyword evidence="2" id="KW-1185">Reference proteome</keyword>
<dbReference type="InterPro" id="IPR027417">
    <property type="entry name" value="P-loop_NTPase"/>
</dbReference>
<protein>
    <recommendedName>
        <fullName evidence="3">Sulfotransferase family protein</fullName>
    </recommendedName>
</protein>
<dbReference type="EMBL" id="BMFJ01000001">
    <property type="protein sequence ID" value="GGE33563.1"/>
    <property type="molecule type" value="Genomic_DNA"/>
</dbReference>
<gene>
    <name evidence="1" type="ORF">GCM10011360_21770</name>
</gene>
<comment type="caution">
    <text evidence="1">The sequence shown here is derived from an EMBL/GenBank/DDBJ whole genome shotgun (WGS) entry which is preliminary data.</text>
</comment>
<dbReference type="SUPFAM" id="SSF52540">
    <property type="entry name" value="P-loop containing nucleoside triphosphate hydrolases"/>
    <property type="match status" value="1"/>
</dbReference>
<evidence type="ECO:0000313" key="1">
    <source>
        <dbReference type="EMBL" id="GGE33563.1"/>
    </source>
</evidence>
<reference evidence="2" key="1">
    <citation type="journal article" date="2019" name="Int. J. Syst. Evol. Microbiol.">
        <title>The Global Catalogue of Microorganisms (GCM) 10K type strain sequencing project: providing services to taxonomists for standard genome sequencing and annotation.</title>
        <authorList>
            <consortium name="The Broad Institute Genomics Platform"/>
            <consortium name="The Broad Institute Genome Sequencing Center for Infectious Disease"/>
            <person name="Wu L."/>
            <person name="Ma J."/>
        </authorList>
    </citation>
    <scope>NUCLEOTIDE SEQUENCE [LARGE SCALE GENOMIC DNA]</scope>
    <source>
        <strain evidence="2">CGMCC 1.12664</strain>
    </source>
</reference>
<evidence type="ECO:0008006" key="3">
    <source>
        <dbReference type="Google" id="ProtNLM"/>
    </source>
</evidence>
<sequence length="228" mass="25802">MLQRTLTGFNIPGPEFPARAVLHMPGNTCSRRAYDIFDFDRIVAAAEGRKRLDLIVTLRDPRDILTAYDPRLPDDYVCAADQSYFVAAQGAPQQILPGILQTHEQIARASRSEHLPQGVIFLKYEHLVAEPRRVQNLLADCLELEFHGDFGNFHPRELESYGHDLMAPTGPDIARPQKWRAPHHRARIVDQFTRFPALHDIVVDLGYEQDTGWYDAYLAETGEVAATA</sequence>
<dbReference type="AlphaFoldDB" id="A0A917A7L8"/>
<proteinExistence type="predicted"/>
<accession>A0A917A7L8</accession>
<evidence type="ECO:0000313" key="2">
    <source>
        <dbReference type="Proteomes" id="UP000612855"/>
    </source>
</evidence>
<dbReference type="RefSeq" id="WP_188477709.1">
    <property type="nucleotide sequence ID" value="NZ_BMFJ01000001.1"/>
</dbReference>
<dbReference type="Proteomes" id="UP000612855">
    <property type="component" value="Unassembled WGS sequence"/>
</dbReference>
<dbReference type="Gene3D" id="3.40.50.300">
    <property type="entry name" value="P-loop containing nucleotide triphosphate hydrolases"/>
    <property type="match status" value="1"/>
</dbReference>
<organism evidence="1 2">
    <name type="scientific">Primorskyibacter flagellatus</name>
    <dbReference type="NCBI Taxonomy" id="1387277"/>
    <lineage>
        <taxon>Bacteria</taxon>
        <taxon>Pseudomonadati</taxon>
        <taxon>Pseudomonadota</taxon>
        <taxon>Alphaproteobacteria</taxon>
        <taxon>Rhodobacterales</taxon>
        <taxon>Roseobacteraceae</taxon>
        <taxon>Primorskyibacter</taxon>
    </lineage>
</organism>